<evidence type="ECO:0000259" key="1">
    <source>
        <dbReference type="Pfam" id="PF12973"/>
    </source>
</evidence>
<protein>
    <recommendedName>
        <fullName evidence="1">ChrR-like cupin domain-containing protein</fullName>
    </recommendedName>
</protein>
<dbReference type="Pfam" id="PF12973">
    <property type="entry name" value="Cupin_7"/>
    <property type="match status" value="1"/>
</dbReference>
<dbReference type="Gene3D" id="2.60.120.10">
    <property type="entry name" value="Jelly Rolls"/>
    <property type="match status" value="1"/>
</dbReference>
<dbReference type="EMBL" id="UINC01007157">
    <property type="protein sequence ID" value="SVA31743.1"/>
    <property type="molecule type" value="Genomic_DNA"/>
</dbReference>
<evidence type="ECO:0000313" key="2">
    <source>
        <dbReference type="EMBL" id="SVA31743.1"/>
    </source>
</evidence>
<sequence length="123" mass="14063">MSKRKITDFYNVKFEPFDNYGSVVPGMSWHKISYNKKNGGQGTYVLKMDPGTKSLPHQHTGYEEFLVLDGELIDHDNKIFKKGDFITFEPGSAHSSYTKNGCLILVFMRGVNKLIEKNNVRKV</sequence>
<dbReference type="InterPro" id="IPR014710">
    <property type="entry name" value="RmlC-like_jellyroll"/>
</dbReference>
<proteinExistence type="predicted"/>
<name>A0A381UXQ1_9ZZZZ</name>
<dbReference type="InterPro" id="IPR011051">
    <property type="entry name" value="RmlC_Cupin_sf"/>
</dbReference>
<dbReference type="SUPFAM" id="SSF51182">
    <property type="entry name" value="RmlC-like cupins"/>
    <property type="match status" value="1"/>
</dbReference>
<accession>A0A381UXQ1</accession>
<feature type="domain" description="ChrR-like cupin" evidence="1">
    <location>
        <begin position="22"/>
        <end position="108"/>
    </location>
</feature>
<dbReference type="CDD" id="cd02237">
    <property type="entry name" value="cupin_DAD_ChrR"/>
    <property type="match status" value="1"/>
</dbReference>
<dbReference type="InterPro" id="IPR025979">
    <property type="entry name" value="ChrR-like_cupin_dom"/>
</dbReference>
<gene>
    <name evidence="2" type="ORF">METZ01_LOCUS84597</name>
</gene>
<organism evidence="2">
    <name type="scientific">marine metagenome</name>
    <dbReference type="NCBI Taxonomy" id="408172"/>
    <lineage>
        <taxon>unclassified sequences</taxon>
        <taxon>metagenomes</taxon>
        <taxon>ecological metagenomes</taxon>
    </lineage>
</organism>
<reference evidence="2" key="1">
    <citation type="submission" date="2018-05" db="EMBL/GenBank/DDBJ databases">
        <authorList>
            <person name="Lanie J.A."/>
            <person name="Ng W.-L."/>
            <person name="Kazmierczak K.M."/>
            <person name="Andrzejewski T.M."/>
            <person name="Davidsen T.M."/>
            <person name="Wayne K.J."/>
            <person name="Tettelin H."/>
            <person name="Glass J.I."/>
            <person name="Rusch D."/>
            <person name="Podicherti R."/>
            <person name="Tsui H.-C.T."/>
            <person name="Winkler M.E."/>
        </authorList>
    </citation>
    <scope>NUCLEOTIDE SEQUENCE</scope>
</reference>
<dbReference type="AlphaFoldDB" id="A0A381UXQ1"/>